<organism evidence="2 3">
    <name type="scientific">Thauera linaloolentis (strain DSM 12138 / JCM 21573 / CCUG 41526 / CIP 105981 / IAM 15112 / NBRC 102519 / 47Lol)</name>
    <dbReference type="NCBI Taxonomy" id="1123367"/>
    <lineage>
        <taxon>Bacteria</taxon>
        <taxon>Pseudomonadati</taxon>
        <taxon>Pseudomonadota</taxon>
        <taxon>Betaproteobacteria</taxon>
        <taxon>Rhodocyclales</taxon>
        <taxon>Zoogloeaceae</taxon>
        <taxon>Thauera</taxon>
    </lineage>
</organism>
<name>N6Z0I9_THAL4</name>
<keyword evidence="3" id="KW-1185">Reference proteome</keyword>
<feature type="signal peptide" evidence="1">
    <location>
        <begin position="1"/>
        <end position="25"/>
    </location>
</feature>
<comment type="caution">
    <text evidence="2">The sequence shown here is derived from an EMBL/GenBank/DDBJ whole genome shotgun (WGS) entry which is preliminary data.</text>
</comment>
<protein>
    <recommendedName>
        <fullName evidence="4">DUF4148 domain-containing protein</fullName>
    </recommendedName>
</protein>
<dbReference type="EMBL" id="AMXE01000032">
    <property type="protein sequence ID" value="ENO87888.1"/>
    <property type="molecule type" value="Genomic_DNA"/>
</dbReference>
<gene>
    <name evidence="2" type="ORF">C666_09975</name>
</gene>
<reference evidence="2 3" key="1">
    <citation type="submission" date="2012-09" db="EMBL/GenBank/DDBJ databases">
        <title>Draft Genome Sequences of 6 Strains from Genus Thauera.</title>
        <authorList>
            <person name="Liu B."/>
            <person name="Shapleigh J.P."/>
            <person name="Frostegard A.H."/>
        </authorList>
    </citation>
    <scope>NUCLEOTIDE SEQUENCE [LARGE SCALE GENOMIC DNA]</scope>
    <source>
        <strain evidence="3">47Lol / DSM 12138</strain>
    </source>
</reference>
<feature type="chain" id="PRO_5004129307" description="DUF4148 domain-containing protein" evidence="1">
    <location>
        <begin position="26"/>
        <end position="112"/>
    </location>
</feature>
<proteinExistence type="predicted"/>
<evidence type="ECO:0008006" key="4">
    <source>
        <dbReference type="Google" id="ProtNLM"/>
    </source>
</evidence>
<evidence type="ECO:0000313" key="2">
    <source>
        <dbReference type="EMBL" id="ENO87888.1"/>
    </source>
</evidence>
<dbReference type="Proteomes" id="UP000013232">
    <property type="component" value="Unassembled WGS sequence"/>
</dbReference>
<dbReference type="InterPro" id="IPR025421">
    <property type="entry name" value="DUF4148"/>
</dbReference>
<dbReference type="OrthoDB" id="8526877at2"/>
<evidence type="ECO:0000256" key="1">
    <source>
        <dbReference type="SAM" id="SignalP"/>
    </source>
</evidence>
<keyword evidence="1" id="KW-0732">Signal</keyword>
<dbReference type="AlphaFoldDB" id="N6Z0I9"/>
<dbReference type="Pfam" id="PF13663">
    <property type="entry name" value="DUF4148"/>
    <property type="match status" value="1"/>
</dbReference>
<dbReference type="eggNOG" id="ENOG5033770">
    <property type="taxonomic scope" value="Bacteria"/>
</dbReference>
<accession>N6Z0I9</accession>
<sequence length="112" mass="12186">MSKARTSTLVSLLAAACLSPGIVLAESDWHFIGGEVGYAAFPDHAQNIKTRADVLRELEQAKADGSHYYLQRAMPVPSRGAGPGKTRQQVLDELVNISPAERARMNRIYYGG</sequence>
<dbReference type="STRING" id="1123367.GCA_000621305_03674"/>
<dbReference type="RefSeq" id="WP_004337934.1">
    <property type="nucleotide sequence ID" value="NZ_AMXE01000032.1"/>
</dbReference>
<evidence type="ECO:0000313" key="3">
    <source>
        <dbReference type="Proteomes" id="UP000013232"/>
    </source>
</evidence>
<dbReference type="PROSITE" id="PS51257">
    <property type="entry name" value="PROKAR_LIPOPROTEIN"/>
    <property type="match status" value="1"/>
</dbReference>